<comment type="caution">
    <text evidence="1">The sequence shown here is derived from an EMBL/GenBank/DDBJ whole genome shotgun (WGS) entry which is preliminary data.</text>
</comment>
<accession>A0A8S1HV10</accession>
<proteinExistence type="predicted"/>
<dbReference type="Proteomes" id="UP000835052">
    <property type="component" value="Unassembled WGS sequence"/>
</dbReference>
<dbReference type="AlphaFoldDB" id="A0A8S1HV10"/>
<dbReference type="InterPro" id="IPR024337">
    <property type="entry name" value="tRNA_splic_suSen54"/>
</dbReference>
<dbReference type="GO" id="GO:0000379">
    <property type="term" value="P:tRNA-type intron splice site recognition and cleavage"/>
    <property type="evidence" value="ECO:0007669"/>
    <property type="project" value="TreeGrafter"/>
</dbReference>
<dbReference type="GO" id="GO:0000214">
    <property type="term" value="C:tRNA-intron endonuclease complex"/>
    <property type="evidence" value="ECO:0007669"/>
    <property type="project" value="TreeGrafter"/>
</dbReference>
<gene>
    <name evidence="1" type="ORF">CAUJ_LOCUS12769</name>
</gene>
<keyword evidence="2" id="KW-1185">Reference proteome</keyword>
<evidence type="ECO:0000313" key="1">
    <source>
        <dbReference type="EMBL" id="CAD6196858.1"/>
    </source>
</evidence>
<sequence>MLELLYDERQPLLKVTKRAGTYLESMGVPARADVFMQSEEAIYLLQTGGARILTINGQELFLPQAFVILQRSGVSMYKYSTYCELKSTGLVVLRPRPNRLRVPHLLRMFKAFSNSEEPSCSGAPPVSTPPHDSFAELGLSETRVLCSPGVWKDFQTTSALRNLLTPTTNKKNDRPCRPRFWPTIWPGANQVQSWKQFDAIQRQAISAVKLRSFRVDPRTQSQRRFETSTTTSEDVDFHVFSPRGFSHNLPARPLFGVVCFDARSQIRMDRLARMSNVVLAIYEDGKVNFVATSGQPIDITRIL</sequence>
<dbReference type="OrthoDB" id="5782309at2759"/>
<name>A0A8S1HV10_9PELO</name>
<protein>
    <recommendedName>
        <fullName evidence="3">tRNA-splicing endonuclease subunit Sen54 N-terminal domain-containing protein</fullName>
    </recommendedName>
</protein>
<evidence type="ECO:0008006" key="3">
    <source>
        <dbReference type="Google" id="ProtNLM"/>
    </source>
</evidence>
<evidence type="ECO:0000313" key="2">
    <source>
        <dbReference type="Proteomes" id="UP000835052"/>
    </source>
</evidence>
<reference evidence="1" key="1">
    <citation type="submission" date="2020-10" db="EMBL/GenBank/DDBJ databases">
        <authorList>
            <person name="Kikuchi T."/>
        </authorList>
    </citation>
    <scope>NUCLEOTIDE SEQUENCE</scope>
    <source>
        <strain evidence="1">NKZ352</strain>
    </source>
</reference>
<dbReference type="PANTHER" id="PTHR21027:SF1">
    <property type="entry name" value="TRNA-SPLICING ENDONUCLEASE SUBUNIT SEN54"/>
    <property type="match status" value="1"/>
</dbReference>
<dbReference type="PANTHER" id="PTHR21027">
    <property type="entry name" value="TRNA-SPLICING ENDONUCLEASE SUBUNIT SEN54"/>
    <property type="match status" value="1"/>
</dbReference>
<organism evidence="1 2">
    <name type="scientific">Caenorhabditis auriculariae</name>
    <dbReference type="NCBI Taxonomy" id="2777116"/>
    <lineage>
        <taxon>Eukaryota</taxon>
        <taxon>Metazoa</taxon>
        <taxon>Ecdysozoa</taxon>
        <taxon>Nematoda</taxon>
        <taxon>Chromadorea</taxon>
        <taxon>Rhabditida</taxon>
        <taxon>Rhabditina</taxon>
        <taxon>Rhabditomorpha</taxon>
        <taxon>Rhabditoidea</taxon>
        <taxon>Rhabditidae</taxon>
        <taxon>Peloderinae</taxon>
        <taxon>Caenorhabditis</taxon>
    </lineage>
</organism>
<dbReference type="EMBL" id="CAJGYM010000081">
    <property type="protein sequence ID" value="CAD6196858.1"/>
    <property type="molecule type" value="Genomic_DNA"/>
</dbReference>